<sequence>MLLKIPLLEDVLNKTTHAKRHHLYDFVDRLHFYITVGALAFFSVFVGTKQHFGNPIDCILPAEHDGVDSWKGYILDFCFMYGTYRYNFSARSNFPEFHGYNQYSSVSYYQWVPYFLAFQAFCFMLPHWFWTWVQSILYLDMGVIVSEASSLNKQERQKEINEKIEKIAEFIRSYFQYRKISRGGILARALRHSAIACVFYLLTKVLFLGNAIIQLVLVSKFLGFNKVTWGVEMLLEVLFSNRERSYSVSRPGNRDLQTFPYFPITVACDYNMFTMGHNAIKNSIQCIIPLNFINEKIFVTLWLWLNVLIFLSILNICTFIFSISLQKQREDLIVSLIKTDEEFERPNSKRSGRALAGRGSMANLSGFRKEFVNNFMGPDGVLLVHFVRAKAGTLRCREILIKVWNQYADDHAIFVSAKVPQPIVPPLTNKGQMGDYSVPEFNFGDETLPLKNVEKEKF</sequence>
<evidence type="ECO:0000256" key="3">
    <source>
        <dbReference type="ARBA" id="ARBA00022448"/>
    </source>
</evidence>
<evidence type="ECO:0000256" key="2">
    <source>
        <dbReference type="ARBA" id="ARBA00004651"/>
    </source>
</evidence>
<feature type="transmembrane region" description="Helical" evidence="12">
    <location>
        <begin position="30"/>
        <end position="47"/>
    </location>
</feature>
<accession>A0A8S1GPD0</accession>
<reference evidence="13" key="1">
    <citation type="submission" date="2020-10" db="EMBL/GenBank/DDBJ databases">
        <authorList>
            <person name="Kikuchi T."/>
        </authorList>
    </citation>
    <scope>NUCLEOTIDE SEQUENCE</scope>
    <source>
        <strain evidence="13">NKZ352</strain>
    </source>
</reference>
<dbReference type="AlphaFoldDB" id="A0A8S1GPD0"/>
<dbReference type="GO" id="GO:0005243">
    <property type="term" value="F:gap junction channel activity"/>
    <property type="evidence" value="ECO:0007669"/>
    <property type="project" value="TreeGrafter"/>
</dbReference>
<dbReference type="GO" id="GO:0005886">
    <property type="term" value="C:plasma membrane"/>
    <property type="evidence" value="ECO:0007669"/>
    <property type="project" value="UniProtKB-SubCell"/>
</dbReference>
<feature type="transmembrane region" description="Helical" evidence="12">
    <location>
        <begin position="111"/>
        <end position="133"/>
    </location>
</feature>
<dbReference type="InterPro" id="IPR000990">
    <property type="entry name" value="Innexin"/>
</dbReference>
<dbReference type="OrthoDB" id="5867527at2759"/>
<evidence type="ECO:0000256" key="7">
    <source>
        <dbReference type="ARBA" id="ARBA00022949"/>
    </source>
</evidence>
<dbReference type="Proteomes" id="UP000835052">
    <property type="component" value="Unassembled WGS sequence"/>
</dbReference>
<dbReference type="EMBL" id="CAJGYM010000001">
    <property type="protein sequence ID" value="CAD6184761.1"/>
    <property type="molecule type" value="Genomic_DNA"/>
</dbReference>
<dbReference type="Pfam" id="PF00876">
    <property type="entry name" value="Innexin"/>
    <property type="match status" value="1"/>
</dbReference>
<dbReference type="PANTHER" id="PTHR11893">
    <property type="entry name" value="INNEXIN"/>
    <property type="match status" value="1"/>
</dbReference>
<comment type="similarity">
    <text evidence="12">Belongs to the pannexin family.</text>
</comment>
<dbReference type="PRINTS" id="PR01262">
    <property type="entry name" value="INNEXIN"/>
</dbReference>
<evidence type="ECO:0000313" key="13">
    <source>
        <dbReference type="EMBL" id="CAD6184761.1"/>
    </source>
</evidence>
<protein>
    <recommendedName>
        <fullName evidence="12">Innexin</fullName>
    </recommendedName>
</protein>
<comment type="subcellular location">
    <subcellularLocation>
        <location evidence="1">Cell junction</location>
        <location evidence="1">Gap junction</location>
    </subcellularLocation>
    <subcellularLocation>
        <location evidence="2 12">Cell membrane</location>
        <topology evidence="2 12">Multi-pass membrane protein</topology>
    </subcellularLocation>
</comment>
<evidence type="ECO:0000256" key="8">
    <source>
        <dbReference type="ARBA" id="ARBA00022989"/>
    </source>
</evidence>
<evidence type="ECO:0000256" key="5">
    <source>
        <dbReference type="ARBA" id="ARBA00022692"/>
    </source>
</evidence>
<keyword evidence="4" id="KW-1003">Cell membrane</keyword>
<evidence type="ECO:0000256" key="1">
    <source>
        <dbReference type="ARBA" id="ARBA00004610"/>
    </source>
</evidence>
<keyword evidence="8 12" id="KW-1133">Transmembrane helix</keyword>
<evidence type="ECO:0000313" key="14">
    <source>
        <dbReference type="Proteomes" id="UP000835052"/>
    </source>
</evidence>
<dbReference type="PANTHER" id="PTHR11893:SF23">
    <property type="entry name" value="INNEXIN-14"/>
    <property type="match status" value="1"/>
</dbReference>
<keyword evidence="14" id="KW-1185">Reference proteome</keyword>
<keyword evidence="3 12" id="KW-0813">Transport</keyword>
<comment type="caution">
    <text evidence="13">The sequence shown here is derived from an EMBL/GenBank/DDBJ whole genome shotgun (WGS) entry which is preliminary data.</text>
</comment>
<dbReference type="GO" id="GO:0005921">
    <property type="term" value="C:gap junction"/>
    <property type="evidence" value="ECO:0007669"/>
    <property type="project" value="UniProtKB-SubCell"/>
</dbReference>
<name>A0A8S1GPD0_9PELO</name>
<feature type="transmembrane region" description="Helical" evidence="12">
    <location>
        <begin position="194"/>
        <end position="217"/>
    </location>
</feature>
<evidence type="ECO:0000256" key="9">
    <source>
        <dbReference type="ARBA" id="ARBA00023065"/>
    </source>
</evidence>
<comment type="function">
    <text evidence="12">Structural component of the gap junctions.</text>
</comment>
<dbReference type="GO" id="GO:0034220">
    <property type="term" value="P:monoatomic ion transmembrane transport"/>
    <property type="evidence" value="ECO:0007669"/>
    <property type="project" value="UniProtKB-KW"/>
</dbReference>
<evidence type="ECO:0000256" key="10">
    <source>
        <dbReference type="ARBA" id="ARBA00023136"/>
    </source>
</evidence>
<evidence type="ECO:0000256" key="4">
    <source>
        <dbReference type="ARBA" id="ARBA00022475"/>
    </source>
</evidence>
<keyword evidence="6" id="KW-0303">Gap junction</keyword>
<evidence type="ECO:0000256" key="11">
    <source>
        <dbReference type="ARBA" id="ARBA00023303"/>
    </source>
</evidence>
<dbReference type="PROSITE" id="PS51013">
    <property type="entry name" value="PANNEXIN"/>
    <property type="match status" value="1"/>
</dbReference>
<keyword evidence="10 12" id="KW-0472">Membrane</keyword>
<keyword evidence="5 12" id="KW-0812">Transmembrane</keyword>
<evidence type="ECO:0000256" key="12">
    <source>
        <dbReference type="RuleBase" id="RU010713"/>
    </source>
</evidence>
<evidence type="ECO:0000256" key="6">
    <source>
        <dbReference type="ARBA" id="ARBA00022868"/>
    </source>
</evidence>
<feature type="transmembrane region" description="Helical" evidence="12">
    <location>
        <begin position="301"/>
        <end position="323"/>
    </location>
</feature>
<organism evidence="13 14">
    <name type="scientific">Caenorhabditis auriculariae</name>
    <dbReference type="NCBI Taxonomy" id="2777116"/>
    <lineage>
        <taxon>Eukaryota</taxon>
        <taxon>Metazoa</taxon>
        <taxon>Ecdysozoa</taxon>
        <taxon>Nematoda</taxon>
        <taxon>Chromadorea</taxon>
        <taxon>Rhabditida</taxon>
        <taxon>Rhabditina</taxon>
        <taxon>Rhabditomorpha</taxon>
        <taxon>Rhabditoidea</taxon>
        <taxon>Rhabditidae</taxon>
        <taxon>Peloderinae</taxon>
        <taxon>Caenorhabditis</taxon>
    </lineage>
</organism>
<keyword evidence="9 12" id="KW-0406">Ion transport</keyword>
<keyword evidence="11 12" id="KW-0407">Ion channel</keyword>
<gene>
    <name evidence="12" type="primary">inx</name>
    <name evidence="13" type="ORF">CAUJ_LOCUS680</name>
</gene>
<keyword evidence="7" id="KW-0965">Cell junction</keyword>
<proteinExistence type="inferred from homology"/>